<dbReference type="InterPro" id="IPR002678">
    <property type="entry name" value="DUF34/NIF3"/>
</dbReference>
<dbReference type="STRING" id="5288.A0A5C5FSZ6"/>
<proteinExistence type="inferred from homology"/>
<evidence type="ECO:0000313" key="4">
    <source>
        <dbReference type="Proteomes" id="UP000311382"/>
    </source>
</evidence>
<dbReference type="Proteomes" id="UP000311382">
    <property type="component" value="Unassembled WGS sequence"/>
</dbReference>
<feature type="binding site" evidence="2">
    <location>
        <position position="266"/>
    </location>
    <ligand>
        <name>a divalent metal cation</name>
        <dbReference type="ChEBI" id="CHEBI:60240"/>
        <label>1</label>
    </ligand>
</feature>
<comment type="caution">
    <text evidence="3">The sequence shown here is derived from an EMBL/GenBank/DDBJ whole genome shotgun (WGS) entry which is preliminary data.</text>
</comment>
<dbReference type="Pfam" id="PF01784">
    <property type="entry name" value="DUF34_NIF3"/>
    <property type="match status" value="1"/>
</dbReference>
<evidence type="ECO:0000313" key="3">
    <source>
        <dbReference type="EMBL" id="TNY19342.1"/>
    </source>
</evidence>
<feature type="binding site" evidence="2">
    <location>
        <position position="76"/>
    </location>
    <ligand>
        <name>a divalent metal cation</name>
        <dbReference type="ChEBI" id="CHEBI:60240"/>
        <label>1</label>
    </ligand>
</feature>
<dbReference type="SUPFAM" id="SSF102705">
    <property type="entry name" value="NIF3 (NGG1p interacting factor 3)-like"/>
    <property type="match status" value="1"/>
</dbReference>
<organism evidence="3 4">
    <name type="scientific">Rhodotorula diobovata</name>
    <dbReference type="NCBI Taxonomy" id="5288"/>
    <lineage>
        <taxon>Eukaryota</taxon>
        <taxon>Fungi</taxon>
        <taxon>Dikarya</taxon>
        <taxon>Basidiomycota</taxon>
        <taxon>Pucciniomycotina</taxon>
        <taxon>Microbotryomycetes</taxon>
        <taxon>Sporidiobolales</taxon>
        <taxon>Sporidiobolaceae</taxon>
        <taxon>Rhodotorula</taxon>
    </lineage>
</organism>
<dbReference type="AlphaFoldDB" id="A0A5C5FSZ6"/>
<feature type="binding site" evidence="2">
    <location>
        <position position="114"/>
    </location>
    <ligand>
        <name>a divalent metal cation</name>
        <dbReference type="ChEBI" id="CHEBI:60240"/>
        <label>1</label>
    </ligand>
</feature>
<dbReference type="PANTHER" id="PTHR13799:SF13">
    <property type="entry name" value="NIF3-LIKE PROTEIN 1"/>
    <property type="match status" value="1"/>
</dbReference>
<comment type="similarity">
    <text evidence="1">Belongs to the GTP cyclohydrolase I type 2/NIF3 family.</text>
</comment>
<feature type="binding site" evidence="2">
    <location>
        <position position="262"/>
    </location>
    <ligand>
        <name>a divalent metal cation</name>
        <dbReference type="ChEBI" id="CHEBI:60240"/>
        <label>1</label>
    </ligand>
</feature>
<dbReference type="GO" id="GO:0005739">
    <property type="term" value="C:mitochondrion"/>
    <property type="evidence" value="ECO:0007669"/>
    <property type="project" value="TreeGrafter"/>
</dbReference>
<keyword evidence="4" id="KW-1185">Reference proteome</keyword>
<protein>
    <submittedName>
        <fullName evidence="3">GTP cyclohydrolase 1 type 2/Nif3</fullName>
    </submittedName>
</protein>
<dbReference type="GO" id="GO:0016787">
    <property type="term" value="F:hydrolase activity"/>
    <property type="evidence" value="ECO:0007669"/>
    <property type="project" value="UniProtKB-KW"/>
</dbReference>
<accession>A0A5C5FSZ6</accession>
<dbReference type="OrthoDB" id="3345469at2759"/>
<dbReference type="FunFam" id="3.40.1390.30:FF:000001">
    <property type="entry name" value="GTP cyclohydrolase 1 type 2"/>
    <property type="match status" value="1"/>
</dbReference>
<dbReference type="Gene3D" id="3.40.1390.30">
    <property type="entry name" value="NIF3 (NGG1p interacting factor 3)-like"/>
    <property type="match status" value="2"/>
</dbReference>
<evidence type="ECO:0000256" key="2">
    <source>
        <dbReference type="PIRSR" id="PIRSR602678-1"/>
    </source>
</evidence>
<evidence type="ECO:0000256" key="1">
    <source>
        <dbReference type="ARBA" id="ARBA00006964"/>
    </source>
</evidence>
<dbReference type="GO" id="GO:0046872">
    <property type="term" value="F:metal ion binding"/>
    <property type="evidence" value="ECO:0007669"/>
    <property type="project" value="UniProtKB-KW"/>
</dbReference>
<dbReference type="InterPro" id="IPR036069">
    <property type="entry name" value="DUF34/NIF3_sf"/>
</dbReference>
<dbReference type="EMBL" id="SOZI01000099">
    <property type="protein sequence ID" value="TNY19342.1"/>
    <property type="molecule type" value="Genomic_DNA"/>
</dbReference>
<keyword evidence="2" id="KW-0479">Metal-binding</keyword>
<gene>
    <name evidence="3" type="ORF">DMC30DRAFT_379146</name>
</gene>
<reference evidence="3 4" key="1">
    <citation type="submission" date="2019-03" db="EMBL/GenBank/DDBJ databases">
        <title>Rhodosporidium diobovatum UCD-FST 08-225 genome sequencing, assembly, and annotation.</title>
        <authorList>
            <person name="Fakankun I.U."/>
            <person name="Fristensky B."/>
            <person name="Levin D.B."/>
        </authorList>
    </citation>
    <scope>NUCLEOTIDE SEQUENCE [LARGE SCALE GENOMIC DNA]</scope>
    <source>
        <strain evidence="3 4">UCD-FST 08-225</strain>
    </source>
</reference>
<name>A0A5C5FSZ6_9BASI</name>
<dbReference type="PANTHER" id="PTHR13799">
    <property type="entry name" value="NGG1 INTERACTING FACTOR 3"/>
    <property type="match status" value="1"/>
</dbReference>
<keyword evidence="3" id="KW-0378">Hydrolase</keyword>
<sequence>MSTSTLAHLKSAVDHLTPLSLAESAWDNVGVMVEAPRPRDPQQGSKRRVLTCIDLSTAVCDEALSHPSTTAILTYHPPIFSGLKALTLASPLQRSLLRCVAEGVSVLTIHTAADNAVGGVNDFMAGGLLAAAGRQALLDDDGMTRPGQGNGVRALSEVKNPPEGHEGCGGGRIVDLLEGDTGRKLSRDEAVQAVKARLGLKYLQAAWSPTGADAIQTVAICAGSGSGVLKGVKADLYLTGEMGHHDVLAANAAGIHVFCCNHSATERPWLSYFAPRLERTMNELAGGAETYEVVVSEADKEPLQVV</sequence>